<keyword evidence="1" id="KW-0472">Membrane</keyword>
<evidence type="ECO:0000256" key="1">
    <source>
        <dbReference type="SAM" id="Phobius"/>
    </source>
</evidence>
<feature type="transmembrane region" description="Helical" evidence="1">
    <location>
        <begin position="154"/>
        <end position="175"/>
    </location>
</feature>
<gene>
    <name evidence="2" type="ORF">MSAN_01074300</name>
</gene>
<dbReference type="Proteomes" id="UP000623467">
    <property type="component" value="Unassembled WGS sequence"/>
</dbReference>
<feature type="transmembrane region" description="Helical" evidence="1">
    <location>
        <begin position="187"/>
        <end position="212"/>
    </location>
</feature>
<comment type="caution">
    <text evidence="2">The sequence shown here is derived from an EMBL/GenBank/DDBJ whole genome shotgun (WGS) entry which is preliminary data.</text>
</comment>
<reference evidence="2" key="1">
    <citation type="submission" date="2020-05" db="EMBL/GenBank/DDBJ databases">
        <title>Mycena genomes resolve the evolution of fungal bioluminescence.</title>
        <authorList>
            <person name="Tsai I.J."/>
        </authorList>
    </citation>
    <scope>NUCLEOTIDE SEQUENCE</scope>
    <source>
        <strain evidence="2">160909Yilan</strain>
    </source>
</reference>
<keyword evidence="3" id="KW-1185">Reference proteome</keyword>
<keyword evidence="1" id="KW-0812">Transmembrane</keyword>
<proteinExistence type="predicted"/>
<feature type="transmembrane region" description="Helical" evidence="1">
    <location>
        <begin position="46"/>
        <end position="71"/>
    </location>
</feature>
<sequence length="285" mass="31462">MSLSLNTVTLITFALGTLFYGMYLVLFFISLYLLLRRNTMHKSRSIFRSTVFGSAICLFIIVTAHWTTIVYQAFAPGVEAQAVFIFAQDGLVTLAVLVGDSLIIWRLWAVWRSKLVLAIPIVSLTALTISGFINLIVVLHSADIFTDPLLEVNSWLTLLTNVYCTAFITWKIWIVTKAAMPSDGMNLRHLVVIVIESAGIYLIWVVFFAVIFQVRSNLQSSVIQAAPAVIGIVNALIHTRVGLGWTSEQTGKTPQPPSPLLFARSRDGNQSTLGVADVAESKFIP</sequence>
<evidence type="ECO:0000313" key="2">
    <source>
        <dbReference type="EMBL" id="KAF7364151.1"/>
    </source>
</evidence>
<dbReference type="EMBL" id="JACAZH010000007">
    <property type="protein sequence ID" value="KAF7364151.1"/>
    <property type="molecule type" value="Genomic_DNA"/>
</dbReference>
<keyword evidence="1" id="KW-1133">Transmembrane helix</keyword>
<dbReference type="AlphaFoldDB" id="A0A8H7D9Z5"/>
<organism evidence="2 3">
    <name type="scientific">Mycena sanguinolenta</name>
    <dbReference type="NCBI Taxonomy" id="230812"/>
    <lineage>
        <taxon>Eukaryota</taxon>
        <taxon>Fungi</taxon>
        <taxon>Dikarya</taxon>
        <taxon>Basidiomycota</taxon>
        <taxon>Agaricomycotina</taxon>
        <taxon>Agaricomycetes</taxon>
        <taxon>Agaricomycetidae</taxon>
        <taxon>Agaricales</taxon>
        <taxon>Marasmiineae</taxon>
        <taxon>Mycenaceae</taxon>
        <taxon>Mycena</taxon>
    </lineage>
</organism>
<accession>A0A8H7D9Z5</accession>
<protein>
    <submittedName>
        <fullName evidence="2">Uncharacterized protein</fullName>
    </submittedName>
</protein>
<feature type="transmembrane region" description="Helical" evidence="1">
    <location>
        <begin position="12"/>
        <end position="34"/>
    </location>
</feature>
<dbReference type="OrthoDB" id="3250682at2759"/>
<feature type="transmembrane region" description="Helical" evidence="1">
    <location>
        <begin position="83"/>
        <end position="108"/>
    </location>
</feature>
<feature type="transmembrane region" description="Helical" evidence="1">
    <location>
        <begin position="218"/>
        <end position="237"/>
    </location>
</feature>
<name>A0A8H7D9Z5_9AGAR</name>
<evidence type="ECO:0000313" key="3">
    <source>
        <dbReference type="Proteomes" id="UP000623467"/>
    </source>
</evidence>
<feature type="transmembrane region" description="Helical" evidence="1">
    <location>
        <begin position="115"/>
        <end position="142"/>
    </location>
</feature>